<protein>
    <submittedName>
        <fullName evidence="1">Uncharacterized protein</fullName>
    </submittedName>
</protein>
<gene>
    <name evidence="1" type="ORF">LCGC14_0382610</name>
</gene>
<evidence type="ECO:0000313" key="1">
    <source>
        <dbReference type="EMBL" id="KKN75262.1"/>
    </source>
</evidence>
<name>A0A0F9TK51_9ZZZZ</name>
<proteinExistence type="predicted"/>
<dbReference type="AlphaFoldDB" id="A0A0F9TK51"/>
<comment type="caution">
    <text evidence="1">The sequence shown here is derived from an EMBL/GenBank/DDBJ whole genome shotgun (WGS) entry which is preliminary data.</text>
</comment>
<reference evidence="1" key="1">
    <citation type="journal article" date="2015" name="Nature">
        <title>Complex archaea that bridge the gap between prokaryotes and eukaryotes.</title>
        <authorList>
            <person name="Spang A."/>
            <person name="Saw J.H."/>
            <person name="Jorgensen S.L."/>
            <person name="Zaremba-Niedzwiedzka K."/>
            <person name="Martijn J."/>
            <person name="Lind A.E."/>
            <person name="van Eijk R."/>
            <person name="Schleper C."/>
            <person name="Guy L."/>
            <person name="Ettema T.J."/>
        </authorList>
    </citation>
    <scope>NUCLEOTIDE SEQUENCE</scope>
</reference>
<sequence length="29" mass="3442">MAWRRGFGSPVSLRRRVGMARHMNSWLIL</sequence>
<dbReference type="EMBL" id="LAZR01000313">
    <property type="protein sequence ID" value="KKN75262.1"/>
    <property type="molecule type" value="Genomic_DNA"/>
</dbReference>
<accession>A0A0F9TK51</accession>
<organism evidence="1">
    <name type="scientific">marine sediment metagenome</name>
    <dbReference type="NCBI Taxonomy" id="412755"/>
    <lineage>
        <taxon>unclassified sequences</taxon>
        <taxon>metagenomes</taxon>
        <taxon>ecological metagenomes</taxon>
    </lineage>
</organism>